<dbReference type="EMBL" id="RJMB01000001">
    <property type="protein sequence ID" value="RNL87287.1"/>
    <property type="molecule type" value="Genomic_DNA"/>
</dbReference>
<evidence type="ECO:0000256" key="3">
    <source>
        <dbReference type="ARBA" id="ARBA00023012"/>
    </source>
</evidence>
<feature type="transmembrane region" description="Helical" evidence="4">
    <location>
        <begin position="292"/>
        <end position="312"/>
    </location>
</feature>
<dbReference type="Proteomes" id="UP000269198">
    <property type="component" value="Unassembled WGS sequence"/>
</dbReference>
<dbReference type="SUPFAM" id="SSF55874">
    <property type="entry name" value="ATPase domain of HSP90 chaperone/DNA topoisomerase II/histidine kinase"/>
    <property type="match status" value="1"/>
</dbReference>
<dbReference type="GO" id="GO:0046983">
    <property type="term" value="F:protein dimerization activity"/>
    <property type="evidence" value="ECO:0007669"/>
    <property type="project" value="InterPro"/>
</dbReference>
<feature type="transmembrane region" description="Helical" evidence="4">
    <location>
        <begin position="324"/>
        <end position="343"/>
    </location>
</feature>
<accession>A0A3N0EHT1</accession>
<name>A0A3N0EHT1_9ACTN</name>
<feature type="transmembrane region" description="Helical" evidence="4">
    <location>
        <begin position="37"/>
        <end position="56"/>
    </location>
</feature>
<keyword evidence="4" id="KW-0812">Transmembrane</keyword>
<feature type="transmembrane region" description="Helical" evidence="4">
    <location>
        <begin position="138"/>
        <end position="159"/>
    </location>
</feature>
<dbReference type="InterPro" id="IPR050482">
    <property type="entry name" value="Sensor_HK_TwoCompSys"/>
</dbReference>
<dbReference type="Gene3D" id="3.30.565.10">
    <property type="entry name" value="Histidine kinase-like ATPase, C-terminal domain"/>
    <property type="match status" value="1"/>
</dbReference>
<keyword evidence="3" id="KW-0902">Two-component regulatory system</keyword>
<evidence type="ECO:0000313" key="6">
    <source>
        <dbReference type="EMBL" id="RNL87287.1"/>
    </source>
</evidence>
<comment type="caution">
    <text evidence="6">The sequence shown here is derived from an EMBL/GenBank/DDBJ whole genome shotgun (WGS) entry which is preliminary data.</text>
</comment>
<feature type="transmembrane region" description="Helical" evidence="4">
    <location>
        <begin position="68"/>
        <end position="85"/>
    </location>
</feature>
<dbReference type="Gene3D" id="1.20.5.1930">
    <property type="match status" value="1"/>
</dbReference>
<dbReference type="AlphaFoldDB" id="A0A3N0EHT1"/>
<keyword evidence="7" id="KW-1185">Reference proteome</keyword>
<keyword evidence="4" id="KW-0472">Membrane</keyword>
<keyword evidence="1" id="KW-0808">Transferase</keyword>
<keyword evidence="2" id="KW-0418">Kinase</keyword>
<gene>
    <name evidence="6" type="ORF">EFW17_00060</name>
</gene>
<feature type="transmembrane region" description="Helical" evidence="4">
    <location>
        <begin position="390"/>
        <end position="412"/>
    </location>
</feature>
<dbReference type="GO" id="GO:0005524">
    <property type="term" value="F:ATP binding"/>
    <property type="evidence" value="ECO:0007669"/>
    <property type="project" value="UniProtKB-KW"/>
</dbReference>
<reference evidence="6 7" key="1">
    <citation type="submission" date="2018-11" db="EMBL/GenBank/DDBJ databases">
        <title>The genome draft of YIM 96095.</title>
        <authorList>
            <person name="Tang S.-K."/>
            <person name="Chunyu W.-X."/>
            <person name="Feng Y.-Z."/>
        </authorList>
    </citation>
    <scope>NUCLEOTIDE SEQUENCE [LARGE SCALE GENOMIC DNA]</scope>
    <source>
        <strain evidence="6 7">YIM 96095</strain>
    </source>
</reference>
<dbReference type="PANTHER" id="PTHR24421">
    <property type="entry name" value="NITRATE/NITRITE SENSOR PROTEIN NARX-RELATED"/>
    <property type="match status" value="1"/>
</dbReference>
<dbReference type="PANTHER" id="PTHR24421:SF63">
    <property type="entry name" value="SENSOR HISTIDINE KINASE DESK"/>
    <property type="match status" value="1"/>
</dbReference>
<dbReference type="Pfam" id="PF07730">
    <property type="entry name" value="HisKA_3"/>
    <property type="match status" value="2"/>
</dbReference>
<dbReference type="GO" id="GO:0000155">
    <property type="term" value="F:phosphorelay sensor kinase activity"/>
    <property type="evidence" value="ECO:0007669"/>
    <property type="project" value="InterPro"/>
</dbReference>
<organism evidence="6 7">
    <name type="scientific">Halostreptopolyspora alba</name>
    <dbReference type="NCBI Taxonomy" id="2487137"/>
    <lineage>
        <taxon>Bacteria</taxon>
        <taxon>Bacillati</taxon>
        <taxon>Actinomycetota</taxon>
        <taxon>Actinomycetes</taxon>
        <taxon>Streptosporangiales</taxon>
        <taxon>Nocardiopsidaceae</taxon>
        <taxon>Halostreptopolyspora</taxon>
    </lineage>
</organism>
<evidence type="ECO:0000256" key="1">
    <source>
        <dbReference type="ARBA" id="ARBA00022679"/>
    </source>
</evidence>
<evidence type="ECO:0000256" key="4">
    <source>
        <dbReference type="SAM" id="Phobius"/>
    </source>
</evidence>
<protein>
    <recommendedName>
        <fullName evidence="5">Signal transduction histidine kinase subgroup 3 dimerisation and phosphoacceptor domain-containing protein</fullName>
    </recommendedName>
</protein>
<proteinExistence type="predicted"/>
<evidence type="ECO:0000256" key="2">
    <source>
        <dbReference type="ARBA" id="ARBA00022777"/>
    </source>
</evidence>
<feature type="transmembrane region" description="Helical" evidence="4">
    <location>
        <begin position="262"/>
        <end position="280"/>
    </location>
</feature>
<feature type="domain" description="Signal transduction histidine kinase subgroup 3 dimerisation and phosphoacceptor" evidence="5">
    <location>
        <begin position="432"/>
        <end position="492"/>
    </location>
</feature>
<dbReference type="GO" id="GO:0016020">
    <property type="term" value="C:membrane"/>
    <property type="evidence" value="ECO:0007669"/>
    <property type="project" value="InterPro"/>
</dbReference>
<sequence length="626" mass="66881">MAPRLASAITVAVFLLHATAALQTLFVNTRTPVPHDPASVAVAVVLLGTLFALQLQQTRWVDRPERRTAALLVLAVQAGLVYLPAWHFAQAWVGLHSFLLGTALLVLRGPLRWLAVPAVLAGDALHQALVYYSPQDVGYGIVYTLTSGLVIFGVSRLGAQVAELSATRDELARSEVALQRAEFVRDIHATLGDALTSLVMRGELARRLLVGHPQQVQRELAAMRTAGRRGLAEARKLARGYRDAPQGASGDAPTSRRALRPAWALLVAVLVGFLVSRQLSALQFPNFHVTELVVGTACMVGLVALHPLQVSWACRPSRQGAARLALAAQAALAALPVLVFHSLHMVLANVLAASALFALPHRIRWSAFAAVVACVALLGLFAVETAPLTAVNYVIIALNGGLSIYGISRLLLMVSEVQELRRELAETARAAERLRLGRDLHDLLGHSLSTVALKLDLAHRLAATRSDRAQGELDQALSAARAALGELGTVAEGHRGLSLRREYATVRDTLRSAGIDVRLRTEHEPLSTPVETALAFVLREATTNLLRHSTARRARLTVRHDDGGVTAEVANDGVGGGPGEPAGGLANLTHRATELGGTLRTQHTGGWFRLSVRIPLAVAEPSGPDH</sequence>
<feature type="domain" description="Signal transduction histidine kinase subgroup 3 dimerisation and phosphoacceptor" evidence="5">
    <location>
        <begin position="180"/>
        <end position="244"/>
    </location>
</feature>
<dbReference type="Gene3D" id="6.10.250.2870">
    <property type="match status" value="1"/>
</dbReference>
<evidence type="ECO:0000259" key="5">
    <source>
        <dbReference type="Pfam" id="PF07730"/>
    </source>
</evidence>
<dbReference type="InterPro" id="IPR036890">
    <property type="entry name" value="HATPase_C_sf"/>
</dbReference>
<feature type="transmembrane region" description="Helical" evidence="4">
    <location>
        <begin position="363"/>
        <end position="383"/>
    </location>
</feature>
<evidence type="ECO:0000313" key="7">
    <source>
        <dbReference type="Proteomes" id="UP000269198"/>
    </source>
</evidence>
<dbReference type="InterPro" id="IPR011712">
    <property type="entry name" value="Sig_transdc_His_kin_sub3_dim/P"/>
</dbReference>
<keyword evidence="4" id="KW-1133">Transmembrane helix</keyword>